<gene>
    <name evidence="1" type="ORF">CALMAC_LOCUS16002</name>
</gene>
<dbReference type="OrthoDB" id="6736537at2759"/>
<dbReference type="PANTHER" id="PTHR47331">
    <property type="entry name" value="PHD-TYPE DOMAIN-CONTAINING PROTEIN"/>
    <property type="match status" value="1"/>
</dbReference>
<organism evidence="1 2">
    <name type="scientific">Callosobruchus maculatus</name>
    <name type="common">Southern cowpea weevil</name>
    <name type="synonym">Pulse bruchid</name>
    <dbReference type="NCBI Taxonomy" id="64391"/>
    <lineage>
        <taxon>Eukaryota</taxon>
        <taxon>Metazoa</taxon>
        <taxon>Ecdysozoa</taxon>
        <taxon>Arthropoda</taxon>
        <taxon>Hexapoda</taxon>
        <taxon>Insecta</taxon>
        <taxon>Pterygota</taxon>
        <taxon>Neoptera</taxon>
        <taxon>Endopterygota</taxon>
        <taxon>Coleoptera</taxon>
        <taxon>Polyphaga</taxon>
        <taxon>Cucujiformia</taxon>
        <taxon>Chrysomeloidea</taxon>
        <taxon>Chrysomelidae</taxon>
        <taxon>Bruchinae</taxon>
        <taxon>Bruchini</taxon>
        <taxon>Callosobruchus</taxon>
    </lineage>
</organism>
<dbReference type="InterPro" id="IPR008042">
    <property type="entry name" value="Retrotrans_Pao"/>
</dbReference>
<name>A0A653DBH9_CALMS</name>
<dbReference type="SUPFAM" id="SSF56672">
    <property type="entry name" value="DNA/RNA polymerases"/>
    <property type="match status" value="1"/>
</dbReference>
<dbReference type="InterPro" id="IPR043502">
    <property type="entry name" value="DNA/RNA_pol_sf"/>
</dbReference>
<dbReference type="Pfam" id="PF05380">
    <property type="entry name" value="Peptidase_A17"/>
    <property type="match status" value="1"/>
</dbReference>
<dbReference type="InterPro" id="IPR005312">
    <property type="entry name" value="DUF1759"/>
</dbReference>
<dbReference type="EMBL" id="CAACVG010011105">
    <property type="protein sequence ID" value="VEN57358.1"/>
    <property type="molecule type" value="Genomic_DNA"/>
</dbReference>
<accession>A0A653DBH9</accession>
<reference evidence="1 2" key="1">
    <citation type="submission" date="2019-01" db="EMBL/GenBank/DDBJ databases">
        <authorList>
            <person name="Sayadi A."/>
        </authorList>
    </citation>
    <scope>NUCLEOTIDE SEQUENCE [LARGE SCALE GENOMIC DNA]</scope>
</reference>
<keyword evidence="2" id="KW-1185">Reference proteome</keyword>
<sequence length="1385" mass="157047">MAEEEDLDNLLQPLIAKKEMYFLRLQSLYEFSRNISGDPAVLAEFNARLNDIHKYRELFEQCIAEINRLNSAYKPKFKPNYQEIQSFDQLYYKILSVAATVANNSGGAGRRNESNANSNQPRSVKPRLPKLELFHFDSKLENWQTFFDTFSSLIHNNTDISNTEKFYYLLTAVSGPALSLVKSLPVTEDNYLIIWNLLVKKYENKRALATSHLDKLFQFKPLVTESAAGLNSFLQTFQESVKALKILKIDDLSSFLLFYIALRNLDPVTRREFEQTIEQDEIPTFQRLITFVEKHLRVIEMSESKASHTKHSNYKSLNSFSDSKPGTSKSSKACLSAVSLNKSNFKNCLFCQKPHSIYKCFKYNELTPRERLEKVKELKLCENCLRNHSVAQCLSKIRCSVCRQMHHHTLHIDGNAISESSQIQAAGSSKDQAVTLTCSSNSTVLLGTAVVHVSDAWGTYHAVRAIIDSGAMSSYITNACAQRLRLARKKCSFEPLGLGGNPVQDFGLITCSIKPRNSSGPILKTEAVVVSHITGNLPTITLSSEIVNEFRNLDLADPSYHTAAPVELLLAGDLFPYIYDGKNILPRTPGLPVAMHSIFGYVITGQTVLNTNDQRQTTSCNLLAYDSSIDKVIKSFWETENISCDLSQNPEDIYVEQKFSKEHSRDSTGRYIVTYPFKPNFELGDSREQAIRRFLNLESKLNRHCQLKQDYHEFMTEYESLGHMTCLGELDTVESKYTIPHFCILRPSSTSTKLRVVFDASSKTTNHNSLNHVLYAGPKLQSDINEILINFRLHKIGLSSDICKMFRMILVNTSQRPYQHILWRFSQNEPLKVYELNTLTYGIASSPYLSIRVLHQLADDSMKNFPIAATVLKRGFFVDNLLWSVETDEEAFQLQDELIALLRSGGFELHKWASNCLPLLERVPGKLREMPVAFEDDKDLSIKILGLQWLPLEDVLTFATLSASSTNTKRGVLSQIGRQFDPLGFVAPCIFYAKCFMQKLWMLKLGWDDQLPPHLSKEWHAYTSELHLLSNFKHERKVTARQYSYHQILGFCDASTLGYAAVIYLRSSNGRGDVKVSLLIAKSKVAPLKTISIPRLELLAAHLLAKLVKYTKSLLSDGLTIHDTYLFSDSSVVLAWLNTPCYHLKTFVATRVSKILDSVDPDCWFHVNGVCNPADICSRGAMPSTLLSMPEWLAGASWMYSPQTEWPIKSHSDFTSRDLPELKHSNVVLIQSCQTDSKADSRSYIYELSEKYSSFTKLQRVLAKCIQFFHNCKSTKSSRVYGSPSLSAMKKAQDALVKAVQNEHFSSDIEALQKGYNCSQSLRKLSPFLDELGFLRVGGRLAQSNLPYQKRHPLLLPKRCNFTRILLTTFINLTYTPVHVLFKVS</sequence>
<protein>
    <submittedName>
        <fullName evidence="1">Uncharacterized protein</fullName>
    </submittedName>
</protein>
<proteinExistence type="predicted"/>
<dbReference type="Proteomes" id="UP000410492">
    <property type="component" value="Unassembled WGS sequence"/>
</dbReference>
<evidence type="ECO:0000313" key="2">
    <source>
        <dbReference type="Proteomes" id="UP000410492"/>
    </source>
</evidence>
<dbReference type="Pfam" id="PF03564">
    <property type="entry name" value="DUF1759"/>
    <property type="match status" value="1"/>
</dbReference>
<evidence type="ECO:0000313" key="1">
    <source>
        <dbReference type="EMBL" id="VEN57358.1"/>
    </source>
</evidence>
<dbReference type="PANTHER" id="PTHR47331:SF5">
    <property type="entry name" value="RIBONUCLEASE H"/>
    <property type="match status" value="1"/>
</dbReference>
<dbReference type="GO" id="GO:0071897">
    <property type="term" value="P:DNA biosynthetic process"/>
    <property type="evidence" value="ECO:0007669"/>
    <property type="project" value="UniProtKB-ARBA"/>
</dbReference>